<organism evidence="2 3">
    <name type="scientific">Granulicella mallensis</name>
    <dbReference type="NCBI Taxonomy" id="940614"/>
    <lineage>
        <taxon>Bacteria</taxon>
        <taxon>Pseudomonadati</taxon>
        <taxon>Acidobacteriota</taxon>
        <taxon>Terriglobia</taxon>
        <taxon>Terriglobales</taxon>
        <taxon>Acidobacteriaceae</taxon>
        <taxon>Granulicella</taxon>
    </lineage>
</organism>
<keyword evidence="1" id="KW-1133">Transmembrane helix</keyword>
<gene>
    <name evidence="2" type="ORF">HDF15_001656</name>
</gene>
<proteinExistence type="predicted"/>
<feature type="transmembrane region" description="Helical" evidence="1">
    <location>
        <begin position="33"/>
        <end position="52"/>
    </location>
</feature>
<feature type="transmembrane region" description="Helical" evidence="1">
    <location>
        <begin position="59"/>
        <end position="77"/>
    </location>
</feature>
<reference evidence="2 3" key="1">
    <citation type="submission" date="2020-08" db="EMBL/GenBank/DDBJ databases">
        <title>Genomic Encyclopedia of Type Strains, Phase IV (KMG-V): Genome sequencing to study the core and pangenomes of soil and plant-associated prokaryotes.</title>
        <authorList>
            <person name="Whitman W."/>
        </authorList>
    </citation>
    <scope>NUCLEOTIDE SEQUENCE [LARGE SCALE GENOMIC DNA]</scope>
    <source>
        <strain evidence="2 3">X5P3</strain>
    </source>
</reference>
<feature type="transmembrane region" description="Helical" evidence="1">
    <location>
        <begin position="165"/>
        <end position="185"/>
    </location>
</feature>
<sequence length="489" mass="53115">MHIPYPERISYAWATTFATALFIVQIFEQTQLMFALCSFAFILTATAAFNIAGGLDRPVGAYIFFNATLTAIVGLVVKACIGEPANSNLLTPQLTMEVYLFGMLAMLFGAYVESRFRPRKSFIQARLPMPSLRSVYIGSTAIALFLKVIYALAAVGLISGSLIQTIYNGDHFLPFALILGVMYTIRSSHGERSVTPWLVFLFALSTGEGLLSFSKQALFGPAFCWVLAAAICRYRLKIVNIISLVIVIYVAYAYATPYSQYGRIFSQGGGLDNARLAAHLLTHMDEVVKANAESTAGVYGKLAYYDHSMGLLDRLQMLSPDDALIGVTEEYGPMGYQPMVESAENIIPRVFWPDKPFVYFGNLYGHQVGAITDDDVSTSVSFGLSADLYREGGLTGVLLVAPLCMAAVFFIVSWFLGDVRSHPAAIIAVLVVAHTGPEGAVGGLFGMVATTQYMVILAFACRYVLPVVSSIFDPEKAAPATAERTFGMA</sequence>
<dbReference type="AlphaFoldDB" id="A0A7W8E952"/>
<protein>
    <submittedName>
        <fullName evidence="2">Uncharacterized protein</fullName>
    </submittedName>
</protein>
<feature type="transmembrane region" description="Helical" evidence="1">
    <location>
        <begin position="234"/>
        <end position="255"/>
    </location>
</feature>
<feature type="transmembrane region" description="Helical" evidence="1">
    <location>
        <begin position="135"/>
        <end position="159"/>
    </location>
</feature>
<keyword evidence="1" id="KW-0812">Transmembrane</keyword>
<dbReference type="Proteomes" id="UP000584867">
    <property type="component" value="Unassembled WGS sequence"/>
</dbReference>
<dbReference type="EMBL" id="JACHIO010000005">
    <property type="protein sequence ID" value="MBB5063316.1"/>
    <property type="molecule type" value="Genomic_DNA"/>
</dbReference>
<dbReference type="RefSeq" id="WP_184254362.1">
    <property type="nucleotide sequence ID" value="NZ_JACHIO010000005.1"/>
</dbReference>
<feature type="transmembrane region" description="Helical" evidence="1">
    <location>
        <begin position="9"/>
        <end position="27"/>
    </location>
</feature>
<name>A0A7W8E952_9BACT</name>
<evidence type="ECO:0000256" key="1">
    <source>
        <dbReference type="SAM" id="Phobius"/>
    </source>
</evidence>
<feature type="transmembrane region" description="Helical" evidence="1">
    <location>
        <begin position="394"/>
        <end position="416"/>
    </location>
</feature>
<keyword evidence="1" id="KW-0472">Membrane</keyword>
<evidence type="ECO:0000313" key="3">
    <source>
        <dbReference type="Proteomes" id="UP000584867"/>
    </source>
</evidence>
<evidence type="ECO:0000313" key="2">
    <source>
        <dbReference type="EMBL" id="MBB5063316.1"/>
    </source>
</evidence>
<comment type="caution">
    <text evidence="2">The sequence shown here is derived from an EMBL/GenBank/DDBJ whole genome shotgun (WGS) entry which is preliminary data.</text>
</comment>
<feature type="transmembrane region" description="Helical" evidence="1">
    <location>
        <begin position="197"/>
        <end position="214"/>
    </location>
</feature>
<feature type="transmembrane region" description="Helical" evidence="1">
    <location>
        <begin position="97"/>
        <end position="114"/>
    </location>
</feature>
<accession>A0A7W8E952</accession>